<protein>
    <recommendedName>
        <fullName evidence="3">ArsR family transcriptional regulator</fullName>
    </recommendedName>
</protein>
<reference evidence="1 2" key="1">
    <citation type="submission" date="2024-02" db="EMBL/GenBank/DDBJ databases">
        <title>STSV induces naive adaptation in Sulfolobus.</title>
        <authorList>
            <person name="Xiang X."/>
            <person name="Song M."/>
        </authorList>
    </citation>
    <scope>NUCLEOTIDE SEQUENCE [LARGE SCALE GENOMIC DNA]</scope>
    <source>
        <strain evidence="1 2">RT2</strain>
    </source>
</reference>
<organism evidence="1 2">
    <name type="scientific">Sulfolobus tengchongensis</name>
    <dbReference type="NCBI Taxonomy" id="207809"/>
    <lineage>
        <taxon>Archaea</taxon>
        <taxon>Thermoproteota</taxon>
        <taxon>Thermoprotei</taxon>
        <taxon>Sulfolobales</taxon>
        <taxon>Sulfolobaceae</taxon>
        <taxon>Sulfolobus</taxon>
    </lineage>
</organism>
<dbReference type="Proteomes" id="UP001432202">
    <property type="component" value="Chromosome"/>
</dbReference>
<gene>
    <name evidence="1" type="ORF">V6M85_13750</name>
</gene>
<sequence>MPLASTFSSSFSFRSLRIAELFEALLQGPAYAKDLAELIDVPSREIYPRLKRYLNSFITVTKQGRINIYMLRSDVRKIIDKAVKNYSDVNRVIRKAEKLMERFFGRELDDVEKNIIRYLVDYVRKMKKQYLEGGPDGNIAEILSKVLGYSYEEISESLVKLAKAGILYMYPSVTVARKVRLSKAIL</sequence>
<dbReference type="RefSeq" id="WP_338601298.1">
    <property type="nucleotide sequence ID" value="NZ_CP146016.1"/>
</dbReference>
<evidence type="ECO:0008006" key="3">
    <source>
        <dbReference type="Google" id="ProtNLM"/>
    </source>
</evidence>
<evidence type="ECO:0000313" key="2">
    <source>
        <dbReference type="Proteomes" id="UP001432202"/>
    </source>
</evidence>
<dbReference type="EMBL" id="CP146016">
    <property type="protein sequence ID" value="WWQ60474.1"/>
    <property type="molecule type" value="Genomic_DNA"/>
</dbReference>
<dbReference type="InterPro" id="IPR036390">
    <property type="entry name" value="WH_DNA-bd_sf"/>
</dbReference>
<evidence type="ECO:0000313" key="1">
    <source>
        <dbReference type="EMBL" id="WWQ60474.1"/>
    </source>
</evidence>
<dbReference type="AlphaFoldDB" id="A0AAX4L0B5"/>
<keyword evidence="2" id="KW-1185">Reference proteome</keyword>
<dbReference type="SUPFAM" id="SSF46785">
    <property type="entry name" value="Winged helix' DNA-binding domain"/>
    <property type="match status" value="1"/>
</dbReference>
<dbReference type="GeneID" id="89337853"/>
<name>A0AAX4L0B5_9CREN</name>
<accession>A0AAX4L0B5</accession>
<proteinExistence type="predicted"/>